<comment type="caution">
    <text evidence="9">The sequence shown here is derived from an EMBL/GenBank/DDBJ whole genome shotgun (WGS) entry which is preliminary data.</text>
</comment>
<feature type="region of interest" description="Disordered" evidence="6">
    <location>
        <begin position="131"/>
        <end position="190"/>
    </location>
</feature>
<dbReference type="EMBL" id="CADEPI010000033">
    <property type="protein sequence ID" value="CAB3367803.1"/>
    <property type="molecule type" value="Genomic_DNA"/>
</dbReference>
<dbReference type="GO" id="GO:0008201">
    <property type="term" value="F:heparin binding"/>
    <property type="evidence" value="ECO:0007669"/>
    <property type="project" value="TreeGrafter"/>
</dbReference>
<reference evidence="9 10" key="1">
    <citation type="submission" date="2020-04" db="EMBL/GenBank/DDBJ databases">
        <authorList>
            <person name="Alioto T."/>
            <person name="Alioto T."/>
            <person name="Gomez Garrido J."/>
        </authorList>
    </citation>
    <scope>NUCLEOTIDE SEQUENCE [LARGE SCALE GENOMIC DNA]</scope>
</reference>
<proteinExistence type="inferred from homology"/>
<feature type="domain" description="Pleiotrophin/Midkine C-terminal" evidence="8">
    <location>
        <begin position="120"/>
        <end position="173"/>
    </location>
</feature>
<feature type="chain" id="PRO_5035762427" description="Pleiotrophin/Midkine C-terminal domain-containing protein" evidence="7">
    <location>
        <begin position="21"/>
        <end position="212"/>
    </location>
</feature>
<dbReference type="OrthoDB" id="8818336at2759"/>
<protein>
    <recommendedName>
        <fullName evidence="8">Pleiotrophin/Midkine C-terminal domain-containing protein</fullName>
    </recommendedName>
</protein>
<dbReference type="Proteomes" id="UP000494165">
    <property type="component" value="Unassembled WGS sequence"/>
</dbReference>
<keyword evidence="4 7" id="KW-0732">Signal</keyword>
<dbReference type="FunFam" id="2.30.90.10:FF:000001">
    <property type="entry name" value="Pleiotrophin"/>
    <property type="match status" value="1"/>
</dbReference>
<dbReference type="SUPFAM" id="SSF57288">
    <property type="entry name" value="Midkine"/>
    <property type="match status" value="1"/>
</dbReference>
<keyword evidence="3" id="KW-0964">Secreted</keyword>
<evidence type="ECO:0000313" key="10">
    <source>
        <dbReference type="Proteomes" id="UP000494165"/>
    </source>
</evidence>
<evidence type="ECO:0000256" key="5">
    <source>
        <dbReference type="ARBA" id="ARBA00023157"/>
    </source>
</evidence>
<dbReference type="GO" id="GO:0048332">
    <property type="term" value="P:mesoderm morphogenesis"/>
    <property type="evidence" value="ECO:0007669"/>
    <property type="project" value="TreeGrafter"/>
</dbReference>
<evidence type="ECO:0000256" key="2">
    <source>
        <dbReference type="ARBA" id="ARBA00005403"/>
    </source>
</evidence>
<dbReference type="GO" id="GO:0008083">
    <property type="term" value="F:growth factor activity"/>
    <property type="evidence" value="ECO:0007669"/>
    <property type="project" value="InterPro"/>
</dbReference>
<dbReference type="Gene3D" id="2.30.90.10">
    <property type="entry name" value="Heparin-binding Growth Factor, Midkine, Chain A- C-terminal Domain"/>
    <property type="match status" value="2"/>
</dbReference>
<comment type="similarity">
    <text evidence="2">Belongs to the pleiotrophin family.</text>
</comment>
<evidence type="ECO:0000259" key="8">
    <source>
        <dbReference type="Pfam" id="PF01091"/>
    </source>
</evidence>
<name>A0A8S1CBW0_9INSE</name>
<sequence>MKVVLCLAVLAVVCHQAVVADGQQGGQKVAEWSDKSVANAVGGAVSNDVPSRQERAAKENKKEKKEKKVRADNCKYSKGAWSECDPKTNMRTRTFTLKKGDVTNCEQTRVIEKKCKKGKSGCQYEKGTWSSCSTPQNQMSRTDRLKPGSDPSCEATRQVTRNCKNKQGKENKQKGVYPQPAFRPSDSVASPTRVIKCDECVCETLTSRSLSC</sequence>
<evidence type="ECO:0000256" key="1">
    <source>
        <dbReference type="ARBA" id="ARBA00004613"/>
    </source>
</evidence>
<accession>A0A8S1CBW0</accession>
<dbReference type="Pfam" id="PF01091">
    <property type="entry name" value="PTN_MK_C"/>
    <property type="match status" value="2"/>
</dbReference>
<feature type="region of interest" description="Disordered" evidence="6">
    <location>
        <begin position="42"/>
        <end position="69"/>
    </location>
</feature>
<dbReference type="GO" id="GO:0005576">
    <property type="term" value="C:extracellular region"/>
    <property type="evidence" value="ECO:0007669"/>
    <property type="project" value="UniProtKB-SubCell"/>
</dbReference>
<evidence type="ECO:0000313" key="9">
    <source>
        <dbReference type="EMBL" id="CAB3367803.1"/>
    </source>
</evidence>
<evidence type="ECO:0000256" key="7">
    <source>
        <dbReference type="SAM" id="SignalP"/>
    </source>
</evidence>
<feature type="compositionally biased region" description="Basic and acidic residues" evidence="6">
    <location>
        <begin position="51"/>
        <end position="63"/>
    </location>
</feature>
<dbReference type="PANTHER" id="PTHR21050">
    <property type="entry name" value="MIDKINE AND PLEIOTROPHIN 1, ISOFORM A-RELATED"/>
    <property type="match status" value="1"/>
</dbReference>
<dbReference type="PANTHER" id="PTHR21050:SF1">
    <property type="entry name" value="MIDKINE AND PLEIOTROPHIN 1, ISOFORM A-RELATED"/>
    <property type="match status" value="1"/>
</dbReference>
<dbReference type="InterPro" id="IPR020090">
    <property type="entry name" value="PTN/MK_C_dom"/>
</dbReference>
<gene>
    <name evidence="9" type="ORF">CLODIP_2_CD11828</name>
</gene>
<keyword evidence="10" id="KW-1185">Reference proteome</keyword>
<organism evidence="9 10">
    <name type="scientific">Cloeon dipterum</name>
    <dbReference type="NCBI Taxonomy" id="197152"/>
    <lineage>
        <taxon>Eukaryota</taxon>
        <taxon>Metazoa</taxon>
        <taxon>Ecdysozoa</taxon>
        <taxon>Arthropoda</taxon>
        <taxon>Hexapoda</taxon>
        <taxon>Insecta</taxon>
        <taxon>Pterygota</taxon>
        <taxon>Palaeoptera</taxon>
        <taxon>Ephemeroptera</taxon>
        <taxon>Pisciforma</taxon>
        <taxon>Baetidae</taxon>
        <taxon>Cloeon</taxon>
    </lineage>
</organism>
<feature type="signal peptide" evidence="7">
    <location>
        <begin position="1"/>
        <end position="20"/>
    </location>
</feature>
<evidence type="ECO:0000256" key="4">
    <source>
        <dbReference type="ARBA" id="ARBA00022729"/>
    </source>
</evidence>
<comment type="subcellular location">
    <subcellularLocation>
        <location evidence="1">Secreted</location>
    </subcellularLocation>
</comment>
<dbReference type="InterPro" id="IPR038130">
    <property type="entry name" value="PTN/MK_C_dom_sf"/>
</dbReference>
<keyword evidence="5" id="KW-1015">Disulfide bond</keyword>
<evidence type="ECO:0000256" key="6">
    <source>
        <dbReference type="SAM" id="MobiDB-lite"/>
    </source>
</evidence>
<feature type="domain" description="Pleiotrophin/Midkine C-terminal" evidence="8">
    <location>
        <begin position="73"/>
        <end position="118"/>
    </location>
</feature>
<dbReference type="InterPro" id="IPR020091">
    <property type="entry name" value="PTN/MK_diS_sf"/>
</dbReference>
<feature type="compositionally biased region" description="Polar residues" evidence="6">
    <location>
        <begin position="131"/>
        <end position="140"/>
    </location>
</feature>
<evidence type="ECO:0000256" key="3">
    <source>
        <dbReference type="ARBA" id="ARBA00022525"/>
    </source>
</evidence>
<dbReference type="AlphaFoldDB" id="A0A8S1CBW0"/>